<dbReference type="Proteomes" id="UP000735302">
    <property type="component" value="Unassembled WGS sequence"/>
</dbReference>
<gene>
    <name evidence="1" type="ORF">PoB_005588900</name>
</gene>
<sequence length="107" mass="11778">MPSRSLACSQQLWVPRLSAASVTRLRHSCGDGTKMQVYCIESVVSARFRVITDLTGSVFVRVSTLLANDACQVCTPPPWPRDMTWLVDAVWTLSACTTPDQGMNRCA</sequence>
<proteinExistence type="predicted"/>
<name>A0AAV4CF59_9GAST</name>
<evidence type="ECO:0000313" key="2">
    <source>
        <dbReference type="Proteomes" id="UP000735302"/>
    </source>
</evidence>
<protein>
    <submittedName>
        <fullName evidence="1">Uncharacterized protein</fullName>
    </submittedName>
</protein>
<comment type="caution">
    <text evidence="1">The sequence shown here is derived from an EMBL/GenBank/DDBJ whole genome shotgun (WGS) entry which is preliminary data.</text>
</comment>
<reference evidence="1 2" key="1">
    <citation type="journal article" date="2021" name="Elife">
        <title>Chloroplast acquisition without the gene transfer in kleptoplastic sea slugs, Plakobranchus ocellatus.</title>
        <authorList>
            <person name="Maeda T."/>
            <person name="Takahashi S."/>
            <person name="Yoshida T."/>
            <person name="Shimamura S."/>
            <person name="Takaki Y."/>
            <person name="Nagai Y."/>
            <person name="Toyoda A."/>
            <person name="Suzuki Y."/>
            <person name="Arimoto A."/>
            <person name="Ishii H."/>
            <person name="Satoh N."/>
            <person name="Nishiyama T."/>
            <person name="Hasebe M."/>
            <person name="Maruyama T."/>
            <person name="Minagawa J."/>
            <person name="Obokata J."/>
            <person name="Shigenobu S."/>
        </authorList>
    </citation>
    <scope>NUCLEOTIDE SEQUENCE [LARGE SCALE GENOMIC DNA]</scope>
</reference>
<evidence type="ECO:0000313" key="1">
    <source>
        <dbReference type="EMBL" id="GFO29384.1"/>
    </source>
</evidence>
<dbReference type="EMBL" id="BLXT01006160">
    <property type="protein sequence ID" value="GFO29384.1"/>
    <property type="molecule type" value="Genomic_DNA"/>
</dbReference>
<accession>A0AAV4CF59</accession>
<organism evidence="1 2">
    <name type="scientific">Plakobranchus ocellatus</name>
    <dbReference type="NCBI Taxonomy" id="259542"/>
    <lineage>
        <taxon>Eukaryota</taxon>
        <taxon>Metazoa</taxon>
        <taxon>Spiralia</taxon>
        <taxon>Lophotrochozoa</taxon>
        <taxon>Mollusca</taxon>
        <taxon>Gastropoda</taxon>
        <taxon>Heterobranchia</taxon>
        <taxon>Euthyneura</taxon>
        <taxon>Panpulmonata</taxon>
        <taxon>Sacoglossa</taxon>
        <taxon>Placobranchoidea</taxon>
        <taxon>Plakobranchidae</taxon>
        <taxon>Plakobranchus</taxon>
    </lineage>
</organism>
<dbReference type="AlphaFoldDB" id="A0AAV4CF59"/>
<keyword evidence="2" id="KW-1185">Reference proteome</keyword>